<dbReference type="InterPro" id="IPR003593">
    <property type="entry name" value="AAA+_ATPase"/>
</dbReference>
<organism evidence="5 6">
    <name type="scientific">Mucilaginibacter agri</name>
    <dbReference type="NCBI Taxonomy" id="2695265"/>
    <lineage>
        <taxon>Bacteria</taxon>
        <taxon>Pseudomonadati</taxon>
        <taxon>Bacteroidota</taxon>
        <taxon>Sphingobacteriia</taxon>
        <taxon>Sphingobacteriales</taxon>
        <taxon>Sphingobacteriaceae</taxon>
        <taxon>Mucilaginibacter</taxon>
    </lineage>
</organism>
<dbReference type="Gene3D" id="3.40.50.300">
    <property type="entry name" value="P-loop containing nucleotide triphosphate hydrolases"/>
    <property type="match status" value="1"/>
</dbReference>
<dbReference type="SUPFAM" id="SSF52540">
    <property type="entry name" value="P-loop containing nucleoside triphosphate hydrolases"/>
    <property type="match status" value="1"/>
</dbReference>
<dbReference type="RefSeq" id="WP_166584827.1">
    <property type="nucleotide sequence ID" value="NZ_WWEO01000039.1"/>
</dbReference>
<evidence type="ECO:0000256" key="2">
    <source>
        <dbReference type="ARBA" id="ARBA00022741"/>
    </source>
</evidence>
<evidence type="ECO:0000313" key="5">
    <source>
        <dbReference type="EMBL" id="NCD68810.1"/>
    </source>
</evidence>
<protein>
    <submittedName>
        <fullName evidence="5">ATP-binding cassette domain-containing protein</fullName>
    </submittedName>
</protein>
<keyword evidence="3 5" id="KW-0067">ATP-binding</keyword>
<dbReference type="InterPro" id="IPR003439">
    <property type="entry name" value="ABC_transporter-like_ATP-bd"/>
</dbReference>
<dbReference type="Pfam" id="PF00005">
    <property type="entry name" value="ABC_tran"/>
    <property type="match status" value="1"/>
</dbReference>
<name>A0A965ZDP2_9SPHI</name>
<evidence type="ECO:0000256" key="1">
    <source>
        <dbReference type="ARBA" id="ARBA00022448"/>
    </source>
</evidence>
<dbReference type="InterPro" id="IPR051782">
    <property type="entry name" value="ABC_Transporter_VariousFunc"/>
</dbReference>
<gene>
    <name evidence="5" type="ORF">GSY63_05525</name>
</gene>
<feature type="domain" description="ABC transporter" evidence="4">
    <location>
        <begin position="2"/>
        <end position="227"/>
    </location>
</feature>
<accession>A0A965ZDP2</accession>
<dbReference type="Proteomes" id="UP000638732">
    <property type="component" value="Unassembled WGS sequence"/>
</dbReference>
<comment type="caution">
    <text evidence="5">The sequence shown here is derived from an EMBL/GenBank/DDBJ whole genome shotgun (WGS) entry which is preliminary data.</text>
</comment>
<dbReference type="EMBL" id="WWEO01000039">
    <property type="protein sequence ID" value="NCD68810.1"/>
    <property type="molecule type" value="Genomic_DNA"/>
</dbReference>
<dbReference type="SMART" id="SM00382">
    <property type="entry name" value="AAA"/>
    <property type="match status" value="1"/>
</dbReference>
<evidence type="ECO:0000256" key="3">
    <source>
        <dbReference type="ARBA" id="ARBA00022840"/>
    </source>
</evidence>
<dbReference type="GO" id="GO:0005524">
    <property type="term" value="F:ATP binding"/>
    <property type="evidence" value="ECO:0007669"/>
    <property type="project" value="UniProtKB-KW"/>
</dbReference>
<dbReference type="GO" id="GO:0016887">
    <property type="term" value="F:ATP hydrolysis activity"/>
    <property type="evidence" value="ECO:0007669"/>
    <property type="project" value="InterPro"/>
</dbReference>
<dbReference type="AlphaFoldDB" id="A0A965ZDP2"/>
<evidence type="ECO:0000259" key="4">
    <source>
        <dbReference type="PROSITE" id="PS50893"/>
    </source>
</evidence>
<keyword evidence="1" id="KW-0813">Transport</keyword>
<proteinExistence type="predicted"/>
<dbReference type="PANTHER" id="PTHR42939">
    <property type="entry name" value="ABC TRANSPORTER ATP-BINDING PROTEIN ALBC-RELATED"/>
    <property type="match status" value="1"/>
</dbReference>
<sequence>MIEIENLSFGYSRKKLLYKNLNLSLKSGGVYGLLGKNGAGKSTLLKNMAGTLFPVNGSITINGRHPYKRQPSFLETIYYIAEDVYVPPLTIKKYQNLFAPFYPKFNIDSFYQYLRELEVDADSKLNRLSFGQQKKFVIAFALACNTDVILMDEPTNGLDIPSKSQFRKLIASVMNEDRLIMISTHQVRDLENMIDNIIIVDSGNLLLHASVGNITDKLCFKTVTEIPESARVLYKERTLQGNAVVMENTLGEDSKLNLEFLFNGIVENPEMAKQIFSTTQTLSA</sequence>
<dbReference type="PROSITE" id="PS50893">
    <property type="entry name" value="ABC_TRANSPORTER_2"/>
    <property type="match status" value="1"/>
</dbReference>
<reference evidence="5" key="1">
    <citation type="submission" date="2020-01" db="EMBL/GenBank/DDBJ databases">
        <authorList>
            <person name="Seo Y.L."/>
        </authorList>
    </citation>
    <scope>NUCLEOTIDE SEQUENCE</scope>
    <source>
        <strain evidence="5">R11</strain>
    </source>
</reference>
<reference evidence="5" key="2">
    <citation type="submission" date="2020-10" db="EMBL/GenBank/DDBJ databases">
        <title>Mucilaginibacter sp. nov., isolated from soil.</title>
        <authorList>
            <person name="Jeon C.O."/>
        </authorList>
    </citation>
    <scope>NUCLEOTIDE SEQUENCE</scope>
    <source>
        <strain evidence="5">R11</strain>
    </source>
</reference>
<keyword evidence="2" id="KW-0547">Nucleotide-binding</keyword>
<dbReference type="CDD" id="cd03230">
    <property type="entry name" value="ABC_DR_subfamily_A"/>
    <property type="match status" value="1"/>
</dbReference>
<dbReference type="PANTHER" id="PTHR42939:SF1">
    <property type="entry name" value="ABC TRANSPORTER ATP-BINDING PROTEIN ALBC-RELATED"/>
    <property type="match status" value="1"/>
</dbReference>
<keyword evidence="6" id="KW-1185">Reference proteome</keyword>
<dbReference type="InterPro" id="IPR027417">
    <property type="entry name" value="P-loop_NTPase"/>
</dbReference>
<evidence type="ECO:0000313" key="6">
    <source>
        <dbReference type="Proteomes" id="UP000638732"/>
    </source>
</evidence>